<feature type="domain" description="Methyltransferase type 11" evidence="2">
    <location>
        <begin position="283"/>
        <end position="380"/>
    </location>
</feature>
<dbReference type="AlphaFoldDB" id="A0A9J6H559"/>
<dbReference type="OMA" id="AYPRGTW"/>
<organism evidence="3 4">
    <name type="scientific">Haemaphysalis longicornis</name>
    <name type="common">Bush tick</name>
    <dbReference type="NCBI Taxonomy" id="44386"/>
    <lineage>
        <taxon>Eukaryota</taxon>
        <taxon>Metazoa</taxon>
        <taxon>Ecdysozoa</taxon>
        <taxon>Arthropoda</taxon>
        <taxon>Chelicerata</taxon>
        <taxon>Arachnida</taxon>
        <taxon>Acari</taxon>
        <taxon>Parasitiformes</taxon>
        <taxon>Ixodida</taxon>
        <taxon>Ixodoidea</taxon>
        <taxon>Ixodidae</taxon>
        <taxon>Haemaphysalinae</taxon>
        <taxon>Haemaphysalis</taxon>
    </lineage>
</organism>
<evidence type="ECO:0000256" key="1">
    <source>
        <dbReference type="SAM" id="Phobius"/>
    </source>
</evidence>
<feature type="domain" description="Methyltransferase type 11" evidence="2">
    <location>
        <begin position="31"/>
        <end position="127"/>
    </location>
</feature>
<dbReference type="Pfam" id="PF08241">
    <property type="entry name" value="Methyltransf_11"/>
    <property type="match status" value="2"/>
</dbReference>
<dbReference type="PANTHER" id="PTHR45036:SF1">
    <property type="entry name" value="METHYLTRANSFERASE LIKE 7A"/>
    <property type="match status" value="1"/>
</dbReference>
<dbReference type="VEuPathDB" id="VectorBase:HLOH_064603"/>
<dbReference type="Gene3D" id="3.40.50.150">
    <property type="entry name" value="Vaccinia Virus protein VP39"/>
    <property type="match status" value="2"/>
</dbReference>
<evidence type="ECO:0000259" key="2">
    <source>
        <dbReference type="Pfam" id="PF08241"/>
    </source>
</evidence>
<evidence type="ECO:0000313" key="3">
    <source>
        <dbReference type="EMBL" id="KAH9382459.1"/>
    </source>
</evidence>
<reference evidence="3 4" key="1">
    <citation type="journal article" date="2020" name="Cell">
        <title>Large-Scale Comparative Analyses of Tick Genomes Elucidate Their Genetic Diversity and Vector Capacities.</title>
        <authorList>
            <consortium name="Tick Genome and Microbiome Consortium (TIGMIC)"/>
            <person name="Jia N."/>
            <person name="Wang J."/>
            <person name="Shi W."/>
            <person name="Du L."/>
            <person name="Sun Y."/>
            <person name="Zhan W."/>
            <person name="Jiang J.F."/>
            <person name="Wang Q."/>
            <person name="Zhang B."/>
            <person name="Ji P."/>
            <person name="Bell-Sakyi L."/>
            <person name="Cui X.M."/>
            <person name="Yuan T.T."/>
            <person name="Jiang B.G."/>
            <person name="Yang W.F."/>
            <person name="Lam T.T."/>
            <person name="Chang Q.C."/>
            <person name="Ding S.J."/>
            <person name="Wang X.J."/>
            <person name="Zhu J.G."/>
            <person name="Ruan X.D."/>
            <person name="Zhao L."/>
            <person name="Wei J.T."/>
            <person name="Ye R.Z."/>
            <person name="Que T.C."/>
            <person name="Du C.H."/>
            <person name="Zhou Y.H."/>
            <person name="Cheng J.X."/>
            <person name="Dai P.F."/>
            <person name="Guo W.B."/>
            <person name="Han X.H."/>
            <person name="Huang E.J."/>
            <person name="Li L.F."/>
            <person name="Wei W."/>
            <person name="Gao Y.C."/>
            <person name="Liu J.Z."/>
            <person name="Shao H.Z."/>
            <person name="Wang X."/>
            <person name="Wang C.C."/>
            <person name="Yang T.C."/>
            <person name="Huo Q.B."/>
            <person name="Li W."/>
            <person name="Chen H.Y."/>
            <person name="Chen S.E."/>
            <person name="Zhou L.G."/>
            <person name="Ni X.B."/>
            <person name="Tian J.H."/>
            <person name="Sheng Y."/>
            <person name="Liu T."/>
            <person name="Pan Y.S."/>
            <person name="Xia L.Y."/>
            <person name="Li J."/>
            <person name="Zhao F."/>
            <person name="Cao W.C."/>
        </authorList>
    </citation>
    <scope>NUCLEOTIDE SEQUENCE [LARGE SCALE GENOMIC DNA]</scope>
    <source>
        <strain evidence="3">HaeL-2018</strain>
    </source>
</reference>
<dbReference type="InterPro" id="IPR052356">
    <property type="entry name" value="Thiol_S-MT"/>
</dbReference>
<dbReference type="CDD" id="cd02440">
    <property type="entry name" value="AdoMet_MTases"/>
    <property type="match status" value="2"/>
</dbReference>
<dbReference type="PANTHER" id="PTHR45036">
    <property type="entry name" value="METHYLTRANSFERASE LIKE 7B"/>
    <property type="match status" value="1"/>
</dbReference>
<sequence length="452" mass="51825">MDNARRTALSTLDSLKSHDPELNKRGALRLLEVGAGTGANFKHMKRVIRYTNVDPNREFGSLFWRELKRHPQSWKRWVAAYGEDMSELTSAQFDVVLLTYIFCSVNDPAKVLSEAKRLLVKGGHLIFIEHVAYPRGTWQRLLQDVLFGSPVEKQKVLRFSIESLICPECLSNNDCVAFRALRTRTHFLARTESLAMSTPGQRNLLLSLLGMLYTFLFLFFGLVFLVPLLFSLKARQHYFVLFYQFVPILFVDMDNPRCTALSTLNSLRSHDPLLKKRGALKLLEVGAATAANFKHMKRVIKYTNVDPNREFGSLFWRELKSHPQIELERWLQAYGEDMSELASAQFDVVLLTYILCSVNDPVKVLSEAKRVLVKGGHLIFIQHVAYPRGTWQRLPQDVVSPLWKLTACHCQFTRNCHHDLMEKVGFSDVTVNYLYVDMPIVTSRHAYGQALA</sequence>
<dbReference type="GO" id="GO:0008757">
    <property type="term" value="F:S-adenosylmethionine-dependent methyltransferase activity"/>
    <property type="evidence" value="ECO:0007669"/>
    <property type="project" value="InterPro"/>
</dbReference>
<dbReference type="InterPro" id="IPR013216">
    <property type="entry name" value="Methyltransf_11"/>
</dbReference>
<proteinExistence type="predicted"/>
<keyword evidence="1" id="KW-1133">Transmembrane helix</keyword>
<dbReference type="OrthoDB" id="6478390at2759"/>
<accession>A0A9J6H559</accession>
<name>A0A9J6H559_HAELO</name>
<keyword evidence="1" id="KW-0472">Membrane</keyword>
<evidence type="ECO:0000313" key="4">
    <source>
        <dbReference type="Proteomes" id="UP000821853"/>
    </source>
</evidence>
<dbReference type="InterPro" id="IPR029063">
    <property type="entry name" value="SAM-dependent_MTases_sf"/>
</dbReference>
<protein>
    <recommendedName>
        <fullName evidence="2">Methyltransferase type 11 domain-containing protein</fullName>
    </recommendedName>
</protein>
<dbReference type="SUPFAM" id="SSF53335">
    <property type="entry name" value="S-adenosyl-L-methionine-dependent methyltransferases"/>
    <property type="match status" value="2"/>
</dbReference>
<dbReference type="EMBL" id="JABSTR010000011">
    <property type="protein sequence ID" value="KAH9382459.1"/>
    <property type="molecule type" value="Genomic_DNA"/>
</dbReference>
<dbReference type="Proteomes" id="UP000821853">
    <property type="component" value="Chromosome 9"/>
</dbReference>
<keyword evidence="4" id="KW-1185">Reference proteome</keyword>
<comment type="caution">
    <text evidence="3">The sequence shown here is derived from an EMBL/GenBank/DDBJ whole genome shotgun (WGS) entry which is preliminary data.</text>
</comment>
<feature type="transmembrane region" description="Helical" evidence="1">
    <location>
        <begin position="204"/>
        <end position="230"/>
    </location>
</feature>
<gene>
    <name evidence="3" type="ORF">HPB48_000697</name>
</gene>
<keyword evidence="1" id="KW-0812">Transmembrane</keyword>